<sequence>MDPMYPSLPHSLSPRPMYPLGRSLNRPPDHRGRLIDSWRASSSSTDKRKSVSWDEGVETVEEGIRVFVGQMEDDTPVKKRKLPIDSSPRSSPTRIARQNGLSVTVETLETLEIGGTSIMPQVYGSQSYRVERSLDPCSLPTPRTIPLTTQLSCEPTAHTAAHTAALLRFFSESDIQTAISLLPSMLSPADRQSLVDLKQHMSRMDGERSYLRTKVTSLEDKVDSKFKEMKDFGIIHAGVSSELKIVKEKYRKLKVMYEQKEETVLSLNKSIGDMKDRHESRKEEIESKLLELETQHEKVLRGLNEKHNLEIKRKLEEVDTRYTMDIAMLKSSHMIDMKEWKNQAENLLAERNIVRKEQKKLLERQEALIREVEKLRMDENTKWEETQKLELKLLANQREITSLICQVEELGSVVTVKNGEVHCLEIEKDVLEKLMKKKQDEVDKLNNNIHTLKGHFDNHRQLNDQLAISHESVRQENAALKECRSTLEDRIVKLESEAKQDLERSTTTQREMNEQIHIAQIKISSIEDEKKAWIVLAEDRQRDNIEWQKKVDRLEKQLSESAPTVARGSVRSAKASELIRKEKSTLEEELKELQSERVWFWDELNGYKDKDAAAKAELYQSEDRNRRLEKELGEAKISCDDLKGSLELAELKAQEAEAQLEQLSAKDITSDNTISLLQDQMASLQANVKKLERCKVAVEKEEKERESGLGSKRLLTVQSPSTHLFEKRLANSEQRVTNLQLQVAGKDAEIEKLKDLKRSLERRCNSLDQSNKDRDRRLNLCKAKMRDLEKIVSSREQVIIDLRRKLEEGSLEREGLEKAIEKKQQDISMLNQKLVDFQADLDRYISDYQCRQQDSPITNRDLKMMAQLKTRHGESVSFTARIMDRVTNRADQLRDLLVDHRAMKNEMNYNVARREFEHCSYLLKMLKDLNESERELGKLIDDMGA</sequence>
<keyword evidence="1" id="KW-0175">Coiled coil</keyword>
<dbReference type="AlphaFoldDB" id="A0A1B9IWV5"/>
<feature type="coiled-coil region" evidence="1">
    <location>
        <begin position="799"/>
        <end position="840"/>
    </location>
</feature>
<keyword evidence="4" id="KW-1185">Reference proteome</keyword>
<evidence type="ECO:0000313" key="4">
    <source>
        <dbReference type="Proteomes" id="UP000092583"/>
    </source>
</evidence>
<evidence type="ECO:0000313" key="3">
    <source>
        <dbReference type="EMBL" id="OCF60003.1"/>
    </source>
</evidence>
<accession>A0A1B9IWV5</accession>
<dbReference type="SUPFAM" id="SSF57997">
    <property type="entry name" value="Tropomyosin"/>
    <property type="match status" value="1"/>
</dbReference>
<feature type="coiled-coil region" evidence="1">
    <location>
        <begin position="243"/>
        <end position="302"/>
    </location>
</feature>
<reference evidence="3 4" key="1">
    <citation type="submission" date="2013-07" db="EMBL/GenBank/DDBJ databases">
        <title>The Genome Sequence of Kwoniella mangroviensis CBS10435.</title>
        <authorList>
            <consortium name="The Broad Institute Genome Sequencing Platform"/>
            <person name="Cuomo C."/>
            <person name="Litvintseva A."/>
            <person name="Chen Y."/>
            <person name="Heitman J."/>
            <person name="Sun S."/>
            <person name="Springer D."/>
            <person name="Dromer F."/>
            <person name="Young S.K."/>
            <person name="Zeng Q."/>
            <person name="Gargeya S."/>
            <person name="Fitzgerald M."/>
            <person name="Abouelleil A."/>
            <person name="Alvarado L."/>
            <person name="Berlin A.M."/>
            <person name="Chapman S.B."/>
            <person name="Dewar J."/>
            <person name="Goldberg J."/>
            <person name="Griggs A."/>
            <person name="Gujja S."/>
            <person name="Hansen M."/>
            <person name="Howarth C."/>
            <person name="Imamovic A."/>
            <person name="Larimer J."/>
            <person name="McCowan C."/>
            <person name="Murphy C."/>
            <person name="Pearson M."/>
            <person name="Priest M."/>
            <person name="Roberts A."/>
            <person name="Saif S."/>
            <person name="Shea T."/>
            <person name="Sykes S."/>
            <person name="Wortman J."/>
            <person name="Nusbaum C."/>
            <person name="Birren B."/>
        </authorList>
    </citation>
    <scope>NUCLEOTIDE SEQUENCE [LARGE SCALE GENOMIC DNA]</scope>
    <source>
        <strain evidence="3 4">CBS 10435</strain>
    </source>
</reference>
<dbReference type="OrthoDB" id="10689777at2759"/>
<feature type="region of interest" description="Disordered" evidence="2">
    <location>
        <begin position="1"/>
        <end position="51"/>
    </location>
</feature>
<dbReference type="Proteomes" id="UP000092583">
    <property type="component" value="Unassembled WGS sequence"/>
</dbReference>
<name>A0A1B9IWV5_9TREE</name>
<evidence type="ECO:0000256" key="2">
    <source>
        <dbReference type="SAM" id="MobiDB-lite"/>
    </source>
</evidence>
<reference evidence="4" key="2">
    <citation type="submission" date="2013-12" db="EMBL/GenBank/DDBJ databases">
        <title>Evolution of pathogenesis and genome organization in the Tremellales.</title>
        <authorList>
            <person name="Cuomo C."/>
            <person name="Litvintseva A."/>
            <person name="Heitman J."/>
            <person name="Chen Y."/>
            <person name="Sun S."/>
            <person name="Springer D."/>
            <person name="Dromer F."/>
            <person name="Young S."/>
            <person name="Zeng Q."/>
            <person name="Chapman S."/>
            <person name="Gujja S."/>
            <person name="Saif S."/>
            <person name="Birren B."/>
        </authorList>
    </citation>
    <scope>NUCLEOTIDE SEQUENCE [LARGE SCALE GENOMIC DNA]</scope>
    <source>
        <strain evidence="4">CBS 10435</strain>
    </source>
</reference>
<protein>
    <submittedName>
        <fullName evidence="3">Uncharacterized protein</fullName>
    </submittedName>
</protein>
<feature type="compositionally biased region" description="Basic and acidic residues" evidence="2">
    <location>
        <begin position="27"/>
        <end position="36"/>
    </location>
</feature>
<organism evidence="3 4">
    <name type="scientific">Kwoniella mangroviensis CBS 10435</name>
    <dbReference type="NCBI Taxonomy" id="1331196"/>
    <lineage>
        <taxon>Eukaryota</taxon>
        <taxon>Fungi</taxon>
        <taxon>Dikarya</taxon>
        <taxon>Basidiomycota</taxon>
        <taxon>Agaricomycotina</taxon>
        <taxon>Tremellomycetes</taxon>
        <taxon>Tremellales</taxon>
        <taxon>Cryptococcaceae</taxon>
        <taxon>Kwoniella</taxon>
    </lineage>
</organism>
<evidence type="ECO:0000256" key="1">
    <source>
        <dbReference type="SAM" id="Coils"/>
    </source>
</evidence>
<feature type="coiled-coil region" evidence="1">
    <location>
        <begin position="625"/>
        <end position="701"/>
    </location>
</feature>
<feature type="coiled-coil region" evidence="1">
    <location>
        <begin position="330"/>
        <end position="382"/>
    </location>
</feature>
<gene>
    <name evidence="3" type="ORF">L486_02676</name>
</gene>
<proteinExistence type="predicted"/>
<dbReference type="EMBL" id="KI669460">
    <property type="protein sequence ID" value="OCF60003.1"/>
    <property type="molecule type" value="Genomic_DNA"/>
</dbReference>
<feature type="coiled-coil region" evidence="1">
    <location>
        <begin position="421"/>
        <end position="596"/>
    </location>
</feature>
<feature type="coiled-coil region" evidence="1">
    <location>
        <begin position="729"/>
        <end position="770"/>
    </location>
</feature>
<dbReference type="STRING" id="1331196.A0A1B9IWV5"/>